<dbReference type="Proteomes" id="UP000494256">
    <property type="component" value="Unassembled WGS sequence"/>
</dbReference>
<gene>
    <name evidence="2" type="ORF">APLA_LOCUS11978</name>
</gene>
<dbReference type="EMBL" id="CADEBD010000337">
    <property type="protein sequence ID" value="CAB3247519.1"/>
    <property type="molecule type" value="Genomic_DNA"/>
</dbReference>
<proteinExistence type="predicted"/>
<dbReference type="OrthoDB" id="7457489at2759"/>
<name>A0A8S1AL32_ARCPL</name>
<evidence type="ECO:0008006" key="4">
    <source>
        <dbReference type="Google" id="ProtNLM"/>
    </source>
</evidence>
<evidence type="ECO:0000313" key="3">
    <source>
        <dbReference type="Proteomes" id="UP000494256"/>
    </source>
</evidence>
<evidence type="ECO:0000313" key="2">
    <source>
        <dbReference type="EMBL" id="CAB3247519.1"/>
    </source>
</evidence>
<feature type="region of interest" description="Disordered" evidence="1">
    <location>
        <begin position="12"/>
        <end position="37"/>
    </location>
</feature>
<comment type="caution">
    <text evidence="2">The sequence shown here is derived from an EMBL/GenBank/DDBJ whole genome shotgun (WGS) entry which is preliminary data.</text>
</comment>
<evidence type="ECO:0000256" key="1">
    <source>
        <dbReference type="SAM" id="MobiDB-lite"/>
    </source>
</evidence>
<reference evidence="2 3" key="1">
    <citation type="submission" date="2020-04" db="EMBL/GenBank/DDBJ databases">
        <authorList>
            <person name="Wallbank WR R."/>
            <person name="Pardo Diaz C."/>
            <person name="Kozak K."/>
            <person name="Martin S."/>
            <person name="Jiggins C."/>
            <person name="Moest M."/>
            <person name="Warren A I."/>
            <person name="Byers J.R.P. K."/>
            <person name="Montejo-Kovacevich G."/>
            <person name="Yen C E."/>
        </authorList>
    </citation>
    <scope>NUCLEOTIDE SEQUENCE [LARGE SCALE GENOMIC DNA]</scope>
</reference>
<dbReference type="AlphaFoldDB" id="A0A8S1AL32"/>
<accession>A0A8S1AL32</accession>
<sequence>MDIRKFFVLKRKKPEGASSDSDDSVGDLKRLSTSKEPDLVPDSFIGQASMLSTEMKKELLDNTWSPPATYDFAEDAKHLKRKFKYSWLETYSPWLAYSRHQKGAFCKYCTLLTPNPNSFRGVLGSFIIRPFCKFKDIHEHCKKHMETHFHKMALEAANHFLEVCL</sequence>
<feature type="compositionally biased region" description="Basic and acidic residues" evidence="1">
    <location>
        <begin position="26"/>
        <end position="37"/>
    </location>
</feature>
<protein>
    <recommendedName>
        <fullName evidence="4">TTF-type domain-containing protein</fullName>
    </recommendedName>
</protein>
<organism evidence="2 3">
    <name type="scientific">Arctia plantaginis</name>
    <name type="common">Wood tiger moth</name>
    <name type="synonym">Phalaena plantaginis</name>
    <dbReference type="NCBI Taxonomy" id="874455"/>
    <lineage>
        <taxon>Eukaryota</taxon>
        <taxon>Metazoa</taxon>
        <taxon>Ecdysozoa</taxon>
        <taxon>Arthropoda</taxon>
        <taxon>Hexapoda</taxon>
        <taxon>Insecta</taxon>
        <taxon>Pterygota</taxon>
        <taxon>Neoptera</taxon>
        <taxon>Endopterygota</taxon>
        <taxon>Lepidoptera</taxon>
        <taxon>Glossata</taxon>
        <taxon>Ditrysia</taxon>
        <taxon>Noctuoidea</taxon>
        <taxon>Erebidae</taxon>
        <taxon>Arctiinae</taxon>
        <taxon>Arctia</taxon>
    </lineage>
</organism>